<dbReference type="EMBL" id="AVOT02023481">
    <property type="protein sequence ID" value="MBW0513525.1"/>
    <property type="molecule type" value="Genomic_DNA"/>
</dbReference>
<gene>
    <name evidence="1" type="ORF">O181_053240</name>
</gene>
<accession>A0A9Q3E0A3</accession>
<keyword evidence="2" id="KW-1185">Reference proteome</keyword>
<protein>
    <submittedName>
        <fullName evidence="1">Uncharacterized protein</fullName>
    </submittedName>
</protein>
<evidence type="ECO:0000313" key="2">
    <source>
        <dbReference type="Proteomes" id="UP000765509"/>
    </source>
</evidence>
<dbReference type="AlphaFoldDB" id="A0A9Q3E0A3"/>
<reference evidence="1" key="1">
    <citation type="submission" date="2021-03" db="EMBL/GenBank/DDBJ databases">
        <title>Draft genome sequence of rust myrtle Austropuccinia psidii MF-1, a brazilian biotype.</title>
        <authorList>
            <person name="Quecine M.C."/>
            <person name="Pachon D.M.R."/>
            <person name="Bonatelli M.L."/>
            <person name="Correr F.H."/>
            <person name="Franceschini L.M."/>
            <person name="Leite T.F."/>
            <person name="Margarido G.R.A."/>
            <person name="Almeida C.A."/>
            <person name="Ferrarezi J.A."/>
            <person name="Labate C.A."/>
        </authorList>
    </citation>
    <scope>NUCLEOTIDE SEQUENCE</scope>
    <source>
        <strain evidence="1">MF-1</strain>
    </source>
</reference>
<evidence type="ECO:0000313" key="1">
    <source>
        <dbReference type="EMBL" id="MBW0513525.1"/>
    </source>
</evidence>
<dbReference type="Proteomes" id="UP000765509">
    <property type="component" value="Unassembled WGS sequence"/>
</dbReference>
<name>A0A9Q3E0A3_9BASI</name>
<organism evidence="1 2">
    <name type="scientific">Austropuccinia psidii MF-1</name>
    <dbReference type="NCBI Taxonomy" id="1389203"/>
    <lineage>
        <taxon>Eukaryota</taxon>
        <taxon>Fungi</taxon>
        <taxon>Dikarya</taxon>
        <taxon>Basidiomycota</taxon>
        <taxon>Pucciniomycotina</taxon>
        <taxon>Pucciniomycetes</taxon>
        <taxon>Pucciniales</taxon>
        <taxon>Sphaerophragmiaceae</taxon>
        <taxon>Austropuccinia</taxon>
    </lineage>
</organism>
<sequence>MRQEHGKHDWLLWKSEIIIKWDNNSCRFKMKNSFDSAIFNSDKYTPLTWFLKQKYRLSALHPDMSDSMINMKILRKCGGELEHATKFGFVEPCSTDNYANAIEDVINRTRIGKAWTRSPM</sequence>
<proteinExistence type="predicted"/>
<comment type="caution">
    <text evidence="1">The sequence shown here is derived from an EMBL/GenBank/DDBJ whole genome shotgun (WGS) entry which is preliminary data.</text>
</comment>